<evidence type="ECO:0000313" key="3">
    <source>
        <dbReference type="Proteomes" id="UP000294847"/>
    </source>
</evidence>
<reference evidence="2 3" key="1">
    <citation type="journal article" date="2019" name="Mol. Biol. Evol.">
        <title>Blast fungal genomes show frequent chromosomal changes, gene gains and losses, and effector gene turnover.</title>
        <authorList>
            <person name="Gomez Luciano L.B."/>
            <person name="Jason Tsai I."/>
            <person name="Chuma I."/>
            <person name="Tosa Y."/>
            <person name="Chen Y.H."/>
            <person name="Li J.Y."/>
            <person name="Li M.Y."/>
            <person name="Jade Lu M.Y."/>
            <person name="Nakayashiki H."/>
            <person name="Li W.H."/>
        </authorList>
    </citation>
    <scope>NUCLEOTIDE SEQUENCE [LARGE SCALE GENOMIC DNA]</scope>
    <source>
        <strain evidence="2">MZ5-1-6</strain>
    </source>
</reference>
<accession>A0A4P7N0Z9</accession>
<sequence>HACARHVSNSKPGTWPLDNTARSRENTGDGGYKWWKAVRLRRKWSTKQL</sequence>
<dbReference type="Proteomes" id="UP000294847">
    <property type="component" value="Chromosome 1"/>
</dbReference>
<protein>
    <submittedName>
        <fullName evidence="2">Uncharacterized protein</fullName>
    </submittedName>
</protein>
<dbReference type="AlphaFoldDB" id="A0A4P7N0Z9"/>
<name>A0A4P7N0Z9_PYROR</name>
<organism evidence="2 3">
    <name type="scientific">Pyricularia oryzae</name>
    <name type="common">Rice blast fungus</name>
    <name type="synonym">Magnaporthe oryzae</name>
    <dbReference type="NCBI Taxonomy" id="318829"/>
    <lineage>
        <taxon>Eukaryota</taxon>
        <taxon>Fungi</taxon>
        <taxon>Dikarya</taxon>
        <taxon>Ascomycota</taxon>
        <taxon>Pezizomycotina</taxon>
        <taxon>Sordariomycetes</taxon>
        <taxon>Sordariomycetidae</taxon>
        <taxon>Magnaporthales</taxon>
        <taxon>Pyriculariaceae</taxon>
        <taxon>Pyricularia</taxon>
    </lineage>
</organism>
<evidence type="ECO:0000313" key="2">
    <source>
        <dbReference type="EMBL" id="QBZ53444.1"/>
    </source>
</evidence>
<proteinExistence type="predicted"/>
<gene>
    <name evidence="2" type="ORF">PoMZ_09122</name>
</gene>
<evidence type="ECO:0000256" key="1">
    <source>
        <dbReference type="SAM" id="MobiDB-lite"/>
    </source>
</evidence>
<feature type="non-terminal residue" evidence="2">
    <location>
        <position position="1"/>
    </location>
</feature>
<feature type="region of interest" description="Disordered" evidence="1">
    <location>
        <begin position="1"/>
        <end position="29"/>
    </location>
</feature>
<dbReference type="EMBL" id="CP034204">
    <property type="protein sequence ID" value="QBZ53444.1"/>
    <property type="molecule type" value="Genomic_DNA"/>
</dbReference>